<gene>
    <name evidence="1" type="ORF">E0W69_008445</name>
</gene>
<proteinExistence type="predicted"/>
<dbReference type="KEGG" id="arac:E0W69_008445"/>
<name>A0A5P2G3H2_9BACT</name>
<organism evidence="1 2">
    <name type="scientific">Rhizosphaericola mali</name>
    <dbReference type="NCBI Taxonomy" id="2545455"/>
    <lineage>
        <taxon>Bacteria</taxon>
        <taxon>Pseudomonadati</taxon>
        <taxon>Bacteroidota</taxon>
        <taxon>Chitinophagia</taxon>
        <taxon>Chitinophagales</taxon>
        <taxon>Chitinophagaceae</taxon>
        <taxon>Rhizosphaericola</taxon>
    </lineage>
</organism>
<dbReference type="RefSeq" id="WP_131329647.1">
    <property type="nucleotide sequence ID" value="NZ_CP044016.1"/>
</dbReference>
<dbReference type="InterPro" id="IPR058093">
    <property type="entry name" value="LA_2272-like"/>
</dbReference>
<dbReference type="OrthoDB" id="5505971at2"/>
<keyword evidence="2" id="KW-1185">Reference proteome</keyword>
<protein>
    <recommendedName>
        <fullName evidence="3">Carboxypeptidase-like regulatory domain-containing protein</fullName>
    </recommendedName>
</protein>
<evidence type="ECO:0008006" key="3">
    <source>
        <dbReference type="Google" id="ProtNLM"/>
    </source>
</evidence>
<dbReference type="AlphaFoldDB" id="A0A5P2G3H2"/>
<reference evidence="1 2" key="1">
    <citation type="submission" date="2019-09" db="EMBL/GenBank/DDBJ databases">
        <title>Complete genome sequence of Arachidicoccus sp. B3-10 isolated from apple orchard soil.</title>
        <authorList>
            <person name="Kim H.S."/>
            <person name="Han K.-I."/>
            <person name="Suh M.K."/>
            <person name="Lee K.C."/>
            <person name="Eom M.K."/>
            <person name="Kim J.-S."/>
            <person name="Kang S.W."/>
            <person name="Sin Y."/>
            <person name="Lee J.-S."/>
        </authorList>
    </citation>
    <scope>NUCLEOTIDE SEQUENCE [LARGE SCALE GENOMIC DNA]</scope>
    <source>
        <strain evidence="1 2">B3-10</strain>
    </source>
</reference>
<accession>A0A5P2G3H2</accession>
<evidence type="ECO:0000313" key="1">
    <source>
        <dbReference type="EMBL" id="QES88679.1"/>
    </source>
</evidence>
<evidence type="ECO:0000313" key="2">
    <source>
        <dbReference type="Proteomes" id="UP000292424"/>
    </source>
</evidence>
<dbReference type="EMBL" id="CP044016">
    <property type="protein sequence ID" value="QES88679.1"/>
    <property type="molecule type" value="Genomic_DNA"/>
</dbReference>
<dbReference type="NCBIfam" id="NF047436">
    <property type="entry name" value="LA_2272_repeat"/>
    <property type="match status" value="1"/>
</dbReference>
<dbReference type="Proteomes" id="UP000292424">
    <property type="component" value="Chromosome"/>
</dbReference>
<sequence>MEKLLFIKLNSSLKNKILRSHGLAFLFLLCINNLIVAQSLLKQKVPQFEVDNSSISLALKKLSAVSKIPFSFQSDVFEENSIVSIKKRNCNLNELLSLILPIFYQYKQEKDYVIITPREYTQLSGYVKDLSKQENIGHVHLVYSNDVNYKETKKDGSFNISIPFVKKGDVLLCTKEFYYDTIVPLANLHSEYLTITMRPIPVLEMTPVKLSSISNNKNEPKNNLPFAFHIIGGRSNNVKSFEFGTIFNHNISNGKGIQIAGVINLIDKSMSGIQIAGLHNYVGDTSKGIQLSAILNKTEGLSNGVQLAAINRSHKLKGVQIGIINVADSSVGWTIGPLNFANMNHFPRISYFTNNLFFSNVSFKLGNEKLYFVANTGASYINKKRYYVSVGFGHDFRLSQKLSLSTVLTYGRMRNFVYSDGHQYGIFDKKPTASYARNTENALIQLQSNLNFSISQNTSLFIGPTFNYTGKNVNEPIVPNYSGFPSNKLLGWQFGITNQSWLQTRIINRMFEHYKWSVQIGLEQNLAFVNNTQSKALRYTNIDVRFQKHLMESVSFITSFGFNQVQHENYNIYSGSYDNWSLSHKFSYYQSLGLKLYATKHLYAGLQSIILINKPYSEQSRISWVPELGWDLGKKISLSSLYYPSERNVYIRLGYIIFGKKNYSLHTVNNKTEN</sequence>